<name>A0ABQ4WCA3_9ASTR</name>
<evidence type="ECO:0000313" key="1">
    <source>
        <dbReference type="EMBL" id="GJS50471.1"/>
    </source>
</evidence>
<organism evidence="1 2">
    <name type="scientific">Tanacetum coccineum</name>
    <dbReference type="NCBI Taxonomy" id="301880"/>
    <lineage>
        <taxon>Eukaryota</taxon>
        <taxon>Viridiplantae</taxon>
        <taxon>Streptophyta</taxon>
        <taxon>Embryophyta</taxon>
        <taxon>Tracheophyta</taxon>
        <taxon>Spermatophyta</taxon>
        <taxon>Magnoliopsida</taxon>
        <taxon>eudicotyledons</taxon>
        <taxon>Gunneridae</taxon>
        <taxon>Pentapetalae</taxon>
        <taxon>asterids</taxon>
        <taxon>campanulids</taxon>
        <taxon>Asterales</taxon>
        <taxon>Asteraceae</taxon>
        <taxon>Asteroideae</taxon>
        <taxon>Anthemideae</taxon>
        <taxon>Anthemidinae</taxon>
        <taxon>Tanacetum</taxon>
    </lineage>
</organism>
<accession>A0ABQ4WCA3</accession>
<proteinExistence type="predicted"/>
<gene>
    <name evidence="1" type="ORF">Tco_0623833</name>
</gene>
<dbReference type="Proteomes" id="UP001151760">
    <property type="component" value="Unassembled WGS sequence"/>
</dbReference>
<comment type="caution">
    <text evidence="1">The sequence shown here is derived from an EMBL/GenBank/DDBJ whole genome shotgun (WGS) entry which is preliminary data.</text>
</comment>
<evidence type="ECO:0000313" key="2">
    <source>
        <dbReference type="Proteomes" id="UP001151760"/>
    </source>
</evidence>
<protein>
    <recommendedName>
        <fullName evidence="3">Ribosomal protein S4</fullName>
    </recommendedName>
</protein>
<sequence length="160" mass="17942">MRTKKHPWKGIHVRKTRLLRTLARQGAHFGPLTDTSEILGKLNIGLAYKRGTLTPPQGFSSLGRSREVFLLTLVCGSRDALPSLVVPLVHLSLPLVSLFFQPRTYNLSTLPFRDSVQIVENDLVVKKFPENDLACKKFPKNGGVTLEVLSVRRSIHPHIK</sequence>
<keyword evidence="2" id="KW-1185">Reference proteome</keyword>
<dbReference type="EMBL" id="BQNB010008518">
    <property type="protein sequence ID" value="GJS50471.1"/>
    <property type="molecule type" value="Genomic_DNA"/>
</dbReference>
<reference evidence="1" key="2">
    <citation type="submission" date="2022-01" db="EMBL/GenBank/DDBJ databases">
        <authorList>
            <person name="Yamashiro T."/>
            <person name="Shiraishi A."/>
            <person name="Satake H."/>
            <person name="Nakayama K."/>
        </authorList>
    </citation>
    <scope>NUCLEOTIDE SEQUENCE</scope>
</reference>
<evidence type="ECO:0008006" key="3">
    <source>
        <dbReference type="Google" id="ProtNLM"/>
    </source>
</evidence>
<reference evidence="1" key="1">
    <citation type="journal article" date="2022" name="Int. J. Mol. Sci.">
        <title>Draft Genome of Tanacetum Coccineum: Genomic Comparison of Closely Related Tanacetum-Family Plants.</title>
        <authorList>
            <person name="Yamashiro T."/>
            <person name="Shiraishi A."/>
            <person name="Nakayama K."/>
            <person name="Satake H."/>
        </authorList>
    </citation>
    <scope>NUCLEOTIDE SEQUENCE</scope>
</reference>